<keyword evidence="1" id="KW-0472">Membrane</keyword>
<dbReference type="STRING" id="1802061.A3A93_01760"/>
<name>A0A1F7IYA6_9BACT</name>
<gene>
    <name evidence="2" type="ORF">A3A93_01760</name>
</gene>
<dbReference type="AlphaFoldDB" id="A0A1F7IYA6"/>
<dbReference type="Proteomes" id="UP000177141">
    <property type="component" value="Unassembled WGS sequence"/>
</dbReference>
<keyword evidence="1" id="KW-0812">Transmembrane</keyword>
<feature type="transmembrane region" description="Helical" evidence="1">
    <location>
        <begin position="47"/>
        <end position="70"/>
    </location>
</feature>
<reference evidence="2 3" key="1">
    <citation type="journal article" date="2016" name="Nat. Commun.">
        <title>Thousands of microbial genomes shed light on interconnected biogeochemical processes in an aquifer system.</title>
        <authorList>
            <person name="Anantharaman K."/>
            <person name="Brown C.T."/>
            <person name="Hug L.A."/>
            <person name="Sharon I."/>
            <person name="Castelle C.J."/>
            <person name="Probst A.J."/>
            <person name="Thomas B.C."/>
            <person name="Singh A."/>
            <person name="Wilkins M.J."/>
            <person name="Karaoz U."/>
            <person name="Brodie E.L."/>
            <person name="Williams K.H."/>
            <person name="Hubbard S.S."/>
            <person name="Banfield J.F."/>
        </authorList>
    </citation>
    <scope>NUCLEOTIDE SEQUENCE [LARGE SCALE GENOMIC DNA]</scope>
</reference>
<sequence>MEPQPGGNSTNFSHSFLMRPNVRFETQHKGEQVILVVRRHPLTQLSWIINSIFLVIISFFLSFFIFPTFFEARFSSVFFLFAVFFTFSYIWINFLLWYFTVGIVTNERIIDLDFFNVLYKEFTATTISQVSEITTNIAGFFGSIFHYGDVFIKTQGFQQNIEFELVPRPSEVVRIINQLMGRR</sequence>
<keyword evidence="1" id="KW-1133">Transmembrane helix</keyword>
<protein>
    <recommendedName>
        <fullName evidence="4">DUF304 domain-containing protein</fullName>
    </recommendedName>
</protein>
<proteinExistence type="predicted"/>
<comment type="caution">
    <text evidence="2">The sequence shown here is derived from an EMBL/GenBank/DDBJ whole genome shotgun (WGS) entry which is preliminary data.</text>
</comment>
<accession>A0A1F7IYA6</accession>
<evidence type="ECO:0000256" key="1">
    <source>
        <dbReference type="SAM" id="Phobius"/>
    </source>
</evidence>
<evidence type="ECO:0000313" key="2">
    <source>
        <dbReference type="EMBL" id="OGK48343.1"/>
    </source>
</evidence>
<evidence type="ECO:0008006" key="4">
    <source>
        <dbReference type="Google" id="ProtNLM"/>
    </source>
</evidence>
<evidence type="ECO:0000313" key="3">
    <source>
        <dbReference type="Proteomes" id="UP000177141"/>
    </source>
</evidence>
<organism evidence="2 3">
    <name type="scientific">Candidatus Roizmanbacteria bacterium RIFCSPLOWO2_01_FULL_38_12</name>
    <dbReference type="NCBI Taxonomy" id="1802061"/>
    <lineage>
        <taxon>Bacteria</taxon>
        <taxon>Candidatus Roizmaniibacteriota</taxon>
    </lineage>
</organism>
<feature type="transmembrane region" description="Helical" evidence="1">
    <location>
        <begin position="77"/>
        <end position="99"/>
    </location>
</feature>
<dbReference type="EMBL" id="MGAL01000017">
    <property type="protein sequence ID" value="OGK48343.1"/>
    <property type="molecule type" value="Genomic_DNA"/>
</dbReference>